<dbReference type="GO" id="GO:0015940">
    <property type="term" value="P:pantothenate biosynthetic process"/>
    <property type="evidence" value="ECO:0007669"/>
    <property type="project" value="InterPro"/>
</dbReference>
<gene>
    <name evidence="6" type="ORF">GBAR_LOCUS16645</name>
</gene>
<comment type="caution">
    <text evidence="6">The sequence shown here is derived from an EMBL/GenBank/DDBJ whole genome shotgun (WGS) entry which is preliminary data.</text>
</comment>
<comment type="pathway">
    <text evidence="1">Cofactor biosynthesis; (R)-pantothenate biosynthesis; (R)-pantoate from 3-methyl-2-oxobutanoate: step 1/2.</text>
</comment>
<name>A0AA35SG13_GEOBA</name>
<dbReference type="PANTHER" id="PTHR20881:SF0">
    <property type="entry name" value="3-METHYL-2-OXOBUTANOATE HYDROXYMETHYLTRANSFERASE"/>
    <property type="match status" value="1"/>
</dbReference>
<comment type="similarity">
    <text evidence="2">Belongs to the PanB family.</text>
</comment>
<dbReference type="EC" id="2.1.2.11" evidence="3"/>
<dbReference type="Proteomes" id="UP001174909">
    <property type="component" value="Unassembled WGS sequence"/>
</dbReference>
<keyword evidence="7" id="KW-1185">Reference proteome</keyword>
<sequence>MQDEAGIDIVFVGDSVGPMFSAIKTRRSDDGRYVHHLKAVRRGVTDAYLLVDMPYAADRDVTQAITNAKLFVSDGADGVIIGRWCRKVLSPHFVSALTEHGIDTCAHIGHNPQIHGTKASTHGRTFAKAKQLIEAAEALSQTLARNSSSSRKSLKR</sequence>
<dbReference type="PANTHER" id="PTHR20881">
    <property type="entry name" value="3-METHYL-2-OXOBUTANOATE HYDROXYMETHYLTRANSFERASE"/>
    <property type="match status" value="1"/>
</dbReference>
<comment type="catalytic activity">
    <reaction evidence="5">
        <text>(6R)-5,10-methylene-5,6,7,8-tetrahydrofolate + 3-methyl-2-oxobutanoate + H2O = 2-dehydropantoate + (6S)-5,6,7,8-tetrahydrofolate</text>
        <dbReference type="Rhea" id="RHEA:11824"/>
        <dbReference type="ChEBI" id="CHEBI:11561"/>
        <dbReference type="ChEBI" id="CHEBI:11851"/>
        <dbReference type="ChEBI" id="CHEBI:15377"/>
        <dbReference type="ChEBI" id="CHEBI:15636"/>
        <dbReference type="ChEBI" id="CHEBI:57453"/>
        <dbReference type="EC" id="2.1.2.11"/>
    </reaction>
</comment>
<evidence type="ECO:0000256" key="5">
    <source>
        <dbReference type="ARBA" id="ARBA00049172"/>
    </source>
</evidence>
<dbReference type="Pfam" id="PF02548">
    <property type="entry name" value="Pantoate_transf"/>
    <property type="match status" value="1"/>
</dbReference>
<evidence type="ECO:0000256" key="4">
    <source>
        <dbReference type="ARBA" id="ARBA00022679"/>
    </source>
</evidence>
<dbReference type="EMBL" id="CASHTH010002395">
    <property type="protein sequence ID" value="CAI8029293.1"/>
    <property type="molecule type" value="Genomic_DNA"/>
</dbReference>
<dbReference type="GO" id="GO:0003864">
    <property type="term" value="F:3-methyl-2-oxobutanoate hydroxymethyltransferase activity"/>
    <property type="evidence" value="ECO:0007669"/>
    <property type="project" value="UniProtKB-EC"/>
</dbReference>
<dbReference type="Gene3D" id="3.20.20.60">
    <property type="entry name" value="Phosphoenolpyruvate-binding domains"/>
    <property type="match status" value="1"/>
</dbReference>
<evidence type="ECO:0000256" key="3">
    <source>
        <dbReference type="ARBA" id="ARBA00012618"/>
    </source>
</evidence>
<dbReference type="InterPro" id="IPR015813">
    <property type="entry name" value="Pyrv/PenolPyrv_kinase-like_dom"/>
</dbReference>
<keyword evidence="4" id="KW-0808">Transferase</keyword>
<dbReference type="InterPro" id="IPR003700">
    <property type="entry name" value="Pantoate_hydroxy_MeTrfase"/>
</dbReference>
<organism evidence="6 7">
    <name type="scientific">Geodia barretti</name>
    <name type="common">Barrett's horny sponge</name>
    <dbReference type="NCBI Taxonomy" id="519541"/>
    <lineage>
        <taxon>Eukaryota</taxon>
        <taxon>Metazoa</taxon>
        <taxon>Porifera</taxon>
        <taxon>Demospongiae</taxon>
        <taxon>Heteroscleromorpha</taxon>
        <taxon>Tetractinellida</taxon>
        <taxon>Astrophorina</taxon>
        <taxon>Geodiidae</taxon>
        <taxon>Geodia</taxon>
    </lineage>
</organism>
<evidence type="ECO:0000313" key="6">
    <source>
        <dbReference type="EMBL" id="CAI8029293.1"/>
    </source>
</evidence>
<proteinExistence type="inferred from homology"/>
<dbReference type="GO" id="GO:0005737">
    <property type="term" value="C:cytoplasm"/>
    <property type="evidence" value="ECO:0007669"/>
    <property type="project" value="TreeGrafter"/>
</dbReference>
<dbReference type="SUPFAM" id="SSF51621">
    <property type="entry name" value="Phosphoenolpyruvate/pyruvate domain"/>
    <property type="match status" value="1"/>
</dbReference>
<evidence type="ECO:0000313" key="7">
    <source>
        <dbReference type="Proteomes" id="UP001174909"/>
    </source>
</evidence>
<evidence type="ECO:0000256" key="1">
    <source>
        <dbReference type="ARBA" id="ARBA00005033"/>
    </source>
</evidence>
<dbReference type="AlphaFoldDB" id="A0AA35SG13"/>
<protein>
    <recommendedName>
        <fullName evidence="3">3-methyl-2-oxobutanoate hydroxymethyltransferase</fullName>
        <ecNumber evidence="3">2.1.2.11</ecNumber>
    </recommendedName>
</protein>
<dbReference type="GO" id="GO:0000287">
    <property type="term" value="F:magnesium ion binding"/>
    <property type="evidence" value="ECO:0007669"/>
    <property type="project" value="TreeGrafter"/>
</dbReference>
<dbReference type="InterPro" id="IPR040442">
    <property type="entry name" value="Pyrv_kinase-like_dom_sf"/>
</dbReference>
<reference evidence="6" key="1">
    <citation type="submission" date="2023-03" db="EMBL/GenBank/DDBJ databases">
        <authorList>
            <person name="Steffen K."/>
            <person name="Cardenas P."/>
        </authorList>
    </citation>
    <scope>NUCLEOTIDE SEQUENCE</scope>
</reference>
<accession>A0AA35SG13</accession>
<evidence type="ECO:0000256" key="2">
    <source>
        <dbReference type="ARBA" id="ARBA00008676"/>
    </source>
</evidence>